<protein>
    <submittedName>
        <fullName evidence="3">Uncharacterized protein</fullName>
    </submittedName>
</protein>
<keyword evidence="1" id="KW-0812">Transmembrane</keyword>
<keyword evidence="1" id="KW-0472">Membrane</keyword>
<evidence type="ECO:0000313" key="3">
    <source>
        <dbReference type="EMBL" id="KAK6309588.1"/>
    </source>
</evidence>
<reference evidence="3 4" key="1">
    <citation type="submission" date="2021-04" db="EMBL/GenBank/DDBJ databases">
        <authorList>
            <person name="De Guttry C."/>
            <person name="Zahm M."/>
            <person name="Klopp C."/>
            <person name="Cabau C."/>
            <person name="Louis A."/>
            <person name="Berthelot C."/>
            <person name="Parey E."/>
            <person name="Roest Crollius H."/>
            <person name="Montfort J."/>
            <person name="Robinson-Rechavi M."/>
            <person name="Bucao C."/>
            <person name="Bouchez O."/>
            <person name="Gislard M."/>
            <person name="Lluch J."/>
            <person name="Milhes M."/>
            <person name="Lampietro C."/>
            <person name="Lopez Roques C."/>
            <person name="Donnadieu C."/>
            <person name="Braasch I."/>
            <person name="Desvignes T."/>
            <person name="Postlethwait J."/>
            <person name="Bobe J."/>
            <person name="Wedekind C."/>
            <person name="Guiguen Y."/>
        </authorList>
    </citation>
    <scope>NUCLEOTIDE SEQUENCE [LARGE SCALE GENOMIC DNA]</scope>
    <source>
        <strain evidence="3">Cs_M1</strain>
        <tissue evidence="3">Blood</tissue>
    </source>
</reference>
<sequence>MAKKKMDCFGCCWMVICLLLGTHTEARLNFPYPLFFSLYCISLSAALSVTHTHTHTHARTHAHTHTHTHTHTPISAGPYCAGKCSFHVYCVTGGVHTLYNICAILILCSVIEHHSLLGALIGVYILFHSSDFFMQKI</sequence>
<comment type="caution">
    <text evidence="3">The sequence shown here is derived from an EMBL/GenBank/DDBJ whole genome shotgun (WGS) entry which is preliminary data.</text>
</comment>
<keyword evidence="1" id="KW-1133">Transmembrane helix</keyword>
<feature type="transmembrane region" description="Helical" evidence="1">
    <location>
        <begin position="98"/>
        <end position="127"/>
    </location>
</feature>
<keyword evidence="2" id="KW-0732">Signal</keyword>
<gene>
    <name evidence="3" type="ORF">J4Q44_G00194690</name>
</gene>
<evidence type="ECO:0000313" key="4">
    <source>
        <dbReference type="Proteomes" id="UP001356427"/>
    </source>
</evidence>
<feature type="chain" id="PRO_5042905795" evidence="2">
    <location>
        <begin position="27"/>
        <end position="137"/>
    </location>
</feature>
<accession>A0AAN8QSN8</accession>
<dbReference type="AlphaFoldDB" id="A0AAN8QSN8"/>
<evidence type="ECO:0000256" key="1">
    <source>
        <dbReference type="SAM" id="Phobius"/>
    </source>
</evidence>
<evidence type="ECO:0000256" key="2">
    <source>
        <dbReference type="SAM" id="SignalP"/>
    </source>
</evidence>
<name>A0AAN8QSN8_9TELE</name>
<organism evidence="3 4">
    <name type="scientific">Coregonus suidteri</name>
    <dbReference type="NCBI Taxonomy" id="861788"/>
    <lineage>
        <taxon>Eukaryota</taxon>
        <taxon>Metazoa</taxon>
        <taxon>Chordata</taxon>
        <taxon>Craniata</taxon>
        <taxon>Vertebrata</taxon>
        <taxon>Euteleostomi</taxon>
        <taxon>Actinopterygii</taxon>
        <taxon>Neopterygii</taxon>
        <taxon>Teleostei</taxon>
        <taxon>Protacanthopterygii</taxon>
        <taxon>Salmoniformes</taxon>
        <taxon>Salmonidae</taxon>
        <taxon>Coregoninae</taxon>
        <taxon>Coregonus</taxon>
    </lineage>
</organism>
<dbReference type="EMBL" id="JAGTTL010000017">
    <property type="protein sequence ID" value="KAK6309588.1"/>
    <property type="molecule type" value="Genomic_DNA"/>
</dbReference>
<feature type="signal peptide" evidence="2">
    <location>
        <begin position="1"/>
        <end position="26"/>
    </location>
</feature>
<proteinExistence type="predicted"/>
<keyword evidence="4" id="KW-1185">Reference proteome</keyword>
<dbReference type="Proteomes" id="UP001356427">
    <property type="component" value="Unassembled WGS sequence"/>
</dbReference>